<evidence type="ECO:0000313" key="1">
    <source>
        <dbReference type="EMBL" id="GAG78418.1"/>
    </source>
</evidence>
<sequence length="295" mass="34573">HHKYLGKRNNSLKIYESSPKNMIFSPFNITIDYIDRLMLINFEEDPIYYAIELQIFRIAGEKLPMVIMYRKDDLKDIYYTNEAIIEYRKKLFEDLWINVSFNQLEEIDFRFQTDDMGLDAYLFLKDKLEKDIELKIKENTPGRELTAMLTPIGAVSKKPQYFPIVYLNEFGMVIKKDTEIFIKIHGFLRKPVEMPVRMNGMNVYLARYSLEPIIGNWNNSFSGNLNPILINSSNLNVINENLTYEIFNNEGYYEIEKISGKDEVGHIISFEFSPAIPNLIALKSNMKIKGKFSCC</sequence>
<feature type="non-terminal residue" evidence="1">
    <location>
        <position position="295"/>
    </location>
</feature>
<dbReference type="EMBL" id="BART01018820">
    <property type="protein sequence ID" value="GAG78418.1"/>
    <property type="molecule type" value="Genomic_DNA"/>
</dbReference>
<feature type="non-terminal residue" evidence="1">
    <location>
        <position position="1"/>
    </location>
</feature>
<comment type="caution">
    <text evidence="1">The sequence shown here is derived from an EMBL/GenBank/DDBJ whole genome shotgun (WGS) entry which is preliminary data.</text>
</comment>
<reference evidence="1" key="1">
    <citation type="journal article" date="2014" name="Front. Microbiol.">
        <title>High frequency of phylogenetically diverse reductive dehalogenase-homologous genes in deep subseafloor sedimentary metagenomes.</title>
        <authorList>
            <person name="Kawai M."/>
            <person name="Futagami T."/>
            <person name="Toyoda A."/>
            <person name="Takaki Y."/>
            <person name="Nishi S."/>
            <person name="Hori S."/>
            <person name="Arai W."/>
            <person name="Tsubouchi T."/>
            <person name="Morono Y."/>
            <person name="Uchiyama I."/>
            <person name="Ito T."/>
            <person name="Fujiyama A."/>
            <person name="Inagaki F."/>
            <person name="Takami H."/>
        </authorList>
    </citation>
    <scope>NUCLEOTIDE SEQUENCE</scope>
    <source>
        <strain evidence="1">Expedition CK06-06</strain>
    </source>
</reference>
<protein>
    <submittedName>
        <fullName evidence="1">Uncharacterized protein</fullName>
    </submittedName>
</protein>
<organism evidence="1">
    <name type="scientific">marine sediment metagenome</name>
    <dbReference type="NCBI Taxonomy" id="412755"/>
    <lineage>
        <taxon>unclassified sequences</taxon>
        <taxon>metagenomes</taxon>
        <taxon>ecological metagenomes</taxon>
    </lineage>
</organism>
<proteinExistence type="predicted"/>
<name>X1B2D1_9ZZZZ</name>
<accession>X1B2D1</accession>
<gene>
    <name evidence="1" type="ORF">S01H4_35399</name>
</gene>
<dbReference type="AlphaFoldDB" id="X1B2D1"/>